<dbReference type="InterPro" id="IPR044668">
    <property type="entry name" value="PuuD-like"/>
</dbReference>
<dbReference type="KEGG" id="mhev:MHEL_57230"/>
<dbReference type="PROSITE" id="PS51273">
    <property type="entry name" value="GATASE_TYPE_1"/>
    <property type="match status" value="1"/>
</dbReference>
<gene>
    <name evidence="1" type="ORF">MHEL_57230</name>
</gene>
<dbReference type="CDD" id="cd01745">
    <property type="entry name" value="GATase1_2"/>
    <property type="match status" value="1"/>
</dbReference>
<proteinExistence type="predicted"/>
<dbReference type="Pfam" id="PF07722">
    <property type="entry name" value="Peptidase_C26"/>
    <property type="match status" value="1"/>
</dbReference>
<keyword evidence="1" id="KW-0378">Hydrolase</keyword>
<dbReference type="AlphaFoldDB" id="A0A7I7TEN9"/>
<dbReference type="InterPro" id="IPR011697">
    <property type="entry name" value="Peptidase_C26"/>
</dbReference>
<dbReference type="SUPFAM" id="SSF52317">
    <property type="entry name" value="Class I glutamine amidotransferase-like"/>
    <property type="match status" value="1"/>
</dbReference>
<sequence>MTPSPPTEAGRRAGPKPIIAVTISSPELPKLVHWRRMFEGLYYCGAIPLAIDCGTAALPISRLLEHVDGLLLSGGVDVEPTRYGADRNDPSIGPVNATRDSNEIAAFESAWRRQIPTLAICRGAQLVNTARGGSLYADLPRDHPSEIAHRRTEDDLVSIAHDIGVEAGSRIAKWLDREGRIAVNSQHHQGIRVLASAFVATAYADDGLIEAYEAVHQPLTAIQWHPEIDWENNEMSRRILRGFIDSCTSVRDRTPETP</sequence>
<reference evidence="1 2" key="1">
    <citation type="journal article" date="2019" name="Emerg. Microbes Infect.">
        <title>Comprehensive subspecies identification of 175 nontuberculous mycobacteria species based on 7547 genomic profiles.</title>
        <authorList>
            <person name="Matsumoto Y."/>
            <person name="Kinjo T."/>
            <person name="Motooka D."/>
            <person name="Nabeya D."/>
            <person name="Jung N."/>
            <person name="Uechi K."/>
            <person name="Horii T."/>
            <person name="Iida T."/>
            <person name="Fujita J."/>
            <person name="Nakamura S."/>
        </authorList>
    </citation>
    <scope>NUCLEOTIDE SEQUENCE [LARGE SCALE GENOMIC DNA]</scope>
    <source>
        <strain evidence="1 2">JCM 30396</strain>
    </source>
</reference>
<dbReference type="InterPro" id="IPR029062">
    <property type="entry name" value="Class_I_gatase-like"/>
</dbReference>
<dbReference type="GO" id="GO:0033969">
    <property type="term" value="F:gamma-glutamyl-gamma-aminobutyrate hydrolase activity"/>
    <property type="evidence" value="ECO:0007669"/>
    <property type="project" value="TreeGrafter"/>
</dbReference>
<dbReference type="GO" id="GO:0006598">
    <property type="term" value="P:polyamine catabolic process"/>
    <property type="evidence" value="ECO:0007669"/>
    <property type="project" value="TreeGrafter"/>
</dbReference>
<organism evidence="1 2">
    <name type="scientific">Mycolicibacterium helvum</name>
    <dbReference type="NCBI Taxonomy" id="1534349"/>
    <lineage>
        <taxon>Bacteria</taxon>
        <taxon>Bacillati</taxon>
        <taxon>Actinomycetota</taxon>
        <taxon>Actinomycetes</taxon>
        <taxon>Mycobacteriales</taxon>
        <taxon>Mycobacteriaceae</taxon>
        <taxon>Mycolicibacterium</taxon>
    </lineage>
</organism>
<dbReference type="GO" id="GO:0005829">
    <property type="term" value="C:cytosol"/>
    <property type="evidence" value="ECO:0007669"/>
    <property type="project" value="TreeGrafter"/>
</dbReference>
<keyword evidence="2" id="KW-1185">Reference proteome</keyword>
<evidence type="ECO:0000313" key="1">
    <source>
        <dbReference type="EMBL" id="BBY67480.1"/>
    </source>
</evidence>
<name>A0A7I7TEN9_9MYCO</name>
<dbReference type="Proteomes" id="UP000467148">
    <property type="component" value="Chromosome"/>
</dbReference>
<evidence type="ECO:0000313" key="2">
    <source>
        <dbReference type="Proteomes" id="UP000467148"/>
    </source>
</evidence>
<dbReference type="RefSeq" id="WP_163751446.1">
    <property type="nucleotide sequence ID" value="NZ_AP022596.1"/>
</dbReference>
<protein>
    <submittedName>
        <fullName evidence="1">Gamma-glutamyl-gamma-aminobutyrate hydrolase</fullName>
    </submittedName>
</protein>
<dbReference type="PANTHER" id="PTHR43235">
    <property type="entry name" value="GLUTAMINE AMIDOTRANSFERASE PB2B2.05-RELATED"/>
    <property type="match status" value="1"/>
</dbReference>
<accession>A0A7I7TEN9</accession>
<dbReference type="PANTHER" id="PTHR43235:SF1">
    <property type="entry name" value="GLUTAMINE AMIDOTRANSFERASE PB2B2.05-RELATED"/>
    <property type="match status" value="1"/>
</dbReference>
<dbReference type="Gene3D" id="3.40.50.880">
    <property type="match status" value="1"/>
</dbReference>
<dbReference type="EMBL" id="AP022596">
    <property type="protein sequence ID" value="BBY67480.1"/>
    <property type="molecule type" value="Genomic_DNA"/>
</dbReference>